<protein>
    <recommendedName>
        <fullName evidence="1">DUF6891 domain-containing protein</fullName>
    </recommendedName>
</protein>
<evidence type="ECO:0000313" key="2">
    <source>
        <dbReference type="EMBL" id="CEL01026.1"/>
    </source>
</evidence>
<dbReference type="EMBL" id="CDMC01000001">
    <property type="protein sequence ID" value="CEL01026.1"/>
    <property type="molecule type" value="Genomic_DNA"/>
</dbReference>
<dbReference type="InterPro" id="IPR054186">
    <property type="entry name" value="DUF6891"/>
</dbReference>
<organism evidence="2 3">
    <name type="scientific">Aspergillus calidoustus</name>
    <dbReference type="NCBI Taxonomy" id="454130"/>
    <lineage>
        <taxon>Eukaryota</taxon>
        <taxon>Fungi</taxon>
        <taxon>Dikarya</taxon>
        <taxon>Ascomycota</taxon>
        <taxon>Pezizomycotina</taxon>
        <taxon>Eurotiomycetes</taxon>
        <taxon>Eurotiomycetidae</taxon>
        <taxon>Eurotiales</taxon>
        <taxon>Aspergillaceae</taxon>
        <taxon>Aspergillus</taxon>
        <taxon>Aspergillus subgen. Nidulantes</taxon>
    </lineage>
</organism>
<dbReference type="Pfam" id="PF21831">
    <property type="entry name" value="DUF6891"/>
    <property type="match status" value="1"/>
</dbReference>
<feature type="domain" description="DUF6891" evidence="1">
    <location>
        <begin position="19"/>
        <end position="205"/>
    </location>
</feature>
<evidence type="ECO:0000313" key="3">
    <source>
        <dbReference type="Proteomes" id="UP000054771"/>
    </source>
</evidence>
<sequence length="209" mass="23968">MASAITATTGPGPEELTPDVLENVRDRLKANVKTGCYTKAELLENAIHYFSYEKIPSDHPDIKRESERLIDTLWAKQLRRQAKWSEAKLEDYAKIEQVFRNLNEKGIVARKNFYYTQQQADFHIRKEATGNEQGFAYWHGQDTEKALDGFGLVIRFGALDFDDEGSKRVGEIVCEELRAVGLPALWNGTAMQAIYVRPFVWRKKLPVDE</sequence>
<proteinExistence type="predicted"/>
<evidence type="ECO:0000259" key="1">
    <source>
        <dbReference type="Pfam" id="PF21831"/>
    </source>
</evidence>
<dbReference type="OrthoDB" id="4179397at2759"/>
<dbReference type="Proteomes" id="UP000054771">
    <property type="component" value="Unassembled WGS sequence"/>
</dbReference>
<gene>
    <name evidence="2" type="ORF">ASPCAL00618</name>
</gene>
<name>A0A0U5FNK4_ASPCI</name>
<keyword evidence="3" id="KW-1185">Reference proteome</keyword>
<accession>A0A0U5FNK4</accession>
<reference evidence="3" key="1">
    <citation type="journal article" date="2016" name="Genome Announc.">
        <title>Draft genome sequences of fungus Aspergillus calidoustus.</title>
        <authorList>
            <person name="Horn F."/>
            <person name="Linde J."/>
            <person name="Mattern D.J."/>
            <person name="Walther G."/>
            <person name="Guthke R."/>
            <person name="Scherlach K."/>
            <person name="Martin K."/>
            <person name="Brakhage A.A."/>
            <person name="Petzke L."/>
            <person name="Valiante V."/>
        </authorList>
    </citation>
    <scope>NUCLEOTIDE SEQUENCE [LARGE SCALE GENOMIC DNA]</scope>
    <source>
        <strain evidence="3">SF006504</strain>
    </source>
</reference>
<dbReference type="AlphaFoldDB" id="A0A0U5FNK4"/>